<feature type="domain" description="BioF2-like acetyltransferase" evidence="1">
    <location>
        <begin position="159"/>
        <end position="288"/>
    </location>
</feature>
<dbReference type="RefSeq" id="WP_166918119.1">
    <property type="nucleotide sequence ID" value="NZ_JAASRN010000001.1"/>
</dbReference>
<dbReference type="InterPro" id="IPR016181">
    <property type="entry name" value="Acyl_CoA_acyltransferase"/>
</dbReference>
<dbReference type="EMBL" id="JAASRN010000001">
    <property type="protein sequence ID" value="NIK72816.1"/>
    <property type="molecule type" value="Genomic_DNA"/>
</dbReference>
<dbReference type="InterPro" id="IPR038740">
    <property type="entry name" value="BioF2-like_GNAT_dom"/>
</dbReference>
<proteinExistence type="predicted"/>
<evidence type="ECO:0000313" key="3">
    <source>
        <dbReference type="Proteomes" id="UP000537126"/>
    </source>
</evidence>
<dbReference type="SUPFAM" id="SSF55729">
    <property type="entry name" value="Acyl-CoA N-acyltransferases (Nat)"/>
    <property type="match status" value="1"/>
</dbReference>
<protein>
    <recommendedName>
        <fullName evidence="1">BioF2-like acetyltransferase domain-containing protein</fullName>
    </recommendedName>
</protein>
<dbReference type="Proteomes" id="UP000537126">
    <property type="component" value="Unassembled WGS sequence"/>
</dbReference>
<dbReference type="AlphaFoldDB" id="A0A846MMP6"/>
<evidence type="ECO:0000313" key="2">
    <source>
        <dbReference type="EMBL" id="NIK72816.1"/>
    </source>
</evidence>
<organism evidence="2 3">
    <name type="scientific">Thermonema lapsum</name>
    <dbReference type="NCBI Taxonomy" id="28195"/>
    <lineage>
        <taxon>Bacteria</taxon>
        <taxon>Pseudomonadati</taxon>
        <taxon>Bacteroidota</taxon>
        <taxon>Cytophagia</taxon>
        <taxon>Cytophagales</taxon>
        <taxon>Thermonemataceae</taxon>
        <taxon>Thermonema</taxon>
    </lineage>
</organism>
<name>A0A846MMP6_9BACT</name>
<accession>A0A846MMP6</accession>
<evidence type="ECO:0000259" key="1">
    <source>
        <dbReference type="Pfam" id="PF13480"/>
    </source>
</evidence>
<comment type="caution">
    <text evidence="2">The sequence shown here is derived from an EMBL/GenBank/DDBJ whole genome shotgun (WGS) entry which is preliminary data.</text>
</comment>
<keyword evidence="3" id="KW-1185">Reference proteome</keyword>
<dbReference type="Pfam" id="PF13480">
    <property type="entry name" value="Acetyltransf_6"/>
    <property type="match status" value="1"/>
</dbReference>
<sequence length="319" mass="37042">MRVELLPLNEARPLLHTMPIAFLPSLFCKEAYAHSYTEGNVFVGVAHDTKQIHALIYLYEGEQRCFFSPRFLTFGGWEGSRWFTTKQWGLLLECTIRFLRQQQASCLRISLPPDFYPICTPPQQIWRKLSLGIKEVREIEDVCHYIEVKNTPLRVRMSRGQRRYLSIPCRQGWQLRRRPATEVDWQEFYALLQLNRQTRNIPLSISFERLCRSVTIAGDALQLFELRDTQGTLLAACIALWVHPQVLYYFLPCNHPHYYVFSPMVPLLNAMYEYAQQEGISFLDLGISSVEGIINEGLSAFKERMGANRGSKKTLIISL</sequence>
<reference evidence="2 3" key="1">
    <citation type="submission" date="2020-03" db="EMBL/GenBank/DDBJ databases">
        <title>Genomic Encyclopedia of Type Strains, Phase IV (KMG-IV): sequencing the most valuable type-strain genomes for metagenomic binning, comparative biology and taxonomic classification.</title>
        <authorList>
            <person name="Goeker M."/>
        </authorList>
    </citation>
    <scope>NUCLEOTIDE SEQUENCE [LARGE SCALE GENOMIC DNA]</scope>
    <source>
        <strain evidence="2 3">DSM 5718</strain>
    </source>
</reference>
<gene>
    <name evidence="2" type="ORF">FHS56_000302</name>
</gene>
<dbReference type="Gene3D" id="3.40.630.30">
    <property type="match status" value="1"/>
</dbReference>